<feature type="transmembrane region" description="Helical" evidence="1">
    <location>
        <begin position="389"/>
        <end position="408"/>
    </location>
</feature>
<accession>A0A345BWD7</accession>
<feature type="transmembrane region" description="Helical" evidence="1">
    <location>
        <begin position="171"/>
        <end position="188"/>
    </location>
</feature>
<dbReference type="PANTHER" id="PTHR35342:SF5">
    <property type="entry name" value="TRICARBOXYLIC TRANSPORT PROTEIN"/>
    <property type="match status" value="1"/>
</dbReference>
<keyword evidence="1" id="KW-0472">Membrane</keyword>
<organism evidence="3 4">
    <name type="scientific">Salicibibacter kimchii</name>
    <dbReference type="NCBI Taxonomy" id="2099786"/>
    <lineage>
        <taxon>Bacteria</taxon>
        <taxon>Bacillati</taxon>
        <taxon>Bacillota</taxon>
        <taxon>Bacilli</taxon>
        <taxon>Bacillales</taxon>
        <taxon>Bacillaceae</taxon>
        <taxon>Salicibibacter</taxon>
    </lineage>
</organism>
<dbReference type="KEGG" id="rue:DT065_04030"/>
<feature type="transmembrane region" description="Helical" evidence="1">
    <location>
        <begin position="320"/>
        <end position="344"/>
    </location>
</feature>
<dbReference type="RefSeq" id="WP_114371102.1">
    <property type="nucleotide sequence ID" value="NZ_CP031092.1"/>
</dbReference>
<feature type="transmembrane region" description="Helical" evidence="1">
    <location>
        <begin position="45"/>
        <end position="68"/>
    </location>
</feature>
<sequence>MQPLYDLFNGLASILQPELLIWCLIGVLLGTLAGALPGLGSITSMAILLPMTFGMETISALLFLMGIYQGAMYGGRISSILLNVPGDAPAVVTTFDGYPLTKQGKAGYALTLSAIASFIGGTIGFIGLVFLTAPIADLALIFGSPEYFALMAFALIATSGLVSAKPLKPIIAMLIGLLIAVVGADPLSGTERYTFGFLQLWDGIDFVVVAVGVFGLSEVFIRMENSIDMDEMSKKIPFSDLYPKFREVMKDFWTITRSSLIGFFFGALPGAGATITTFLVYDVEKKLSKTPEEFGKGATKGLSGPEAASNATVGGALIPLFSLGIPGSGTTAILLGALLMLGLQPGPQMFQESGDIIWAAIAGLFLANILLLIVNTALVPMLALMIRKINAYLNPIIAILCVIGIYMLNNSMFDVGLMILFGVIGYILRKYSFPLAPLVLAVILGPMLEENLTQSLLMSNEGISIFFTRPISLTLILITFLILFIPLLKNAFRSKKKRDIDLYQ</sequence>
<name>A0A345BWD7_9BACI</name>
<keyword evidence="4" id="KW-1185">Reference proteome</keyword>
<feature type="transmembrane region" description="Helical" evidence="1">
    <location>
        <begin position="415"/>
        <end position="443"/>
    </location>
</feature>
<keyword evidence="1" id="KW-1133">Transmembrane helix</keyword>
<evidence type="ECO:0000259" key="2">
    <source>
        <dbReference type="Pfam" id="PF01970"/>
    </source>
</evidence>
<feature type="transmembrane region" description="Helical" evidence="1">
    <location>
        <begin position="19"/>
        <end position="39"/>
    </location>
</feature>
<dbReference type="AlphaFoldDB" id="A0A345BWD7"/>
<feature type="transmembrane region" description="Helical" evidence="1">
    <location>
        <begin position="356"/>
        <end position="383"/>
    </location>
</feature>
<feature type="transmembrane region" description="Helical" evidence="1">
    <location>
        <begin position="108"/>
        <end position="135"/>
    </location>
</feature>
<feature type="transmembrane region" description="Helical" evidence="1">
    <location>
        <begin position="147"/>
        <end position="164"/>
    </location>
</feature>
<dbReference type="Proteomes" id="UP000252100">
    <property type="component" value="Chromosome"/>
</dbReference>
<protein>
    <submittedName>
        <fullName evidence="3">Tripartite tricarboxylate transporter permease</fullName>
    </submittedName>
</protein>
<feature type="transmembrane region" description="Helical" evidence="1">
    <location>
        <begin position="260"/>
        <end position="281"/>
    </location>
</feature>
<feature type="domain" description="DUF112" evidence="2">
    <location>
        <begin position="20"/>
        <end position="440"/>
    </location>
</feature>
<dbReference type="InterPro" id="IPR002823">
    <property type="entry name" value="DUF112_TM"/>
</dbReference>
<feature type="transmembrane region" description="Helical" evidence="1">
    <location>
        <begin position="200"/>
        <end position="221"/>
    </location>
</feature>
<dbReference type="PANTHER" id="PTHR35342">
    <property type="entry name" value="TRICARBOXYLIC TRANSPORT PROTEIN"/>
    <property type="match status" value="1"/>
</dbReference>
<evidence type="ECO:0000313" key="4">
    <source>
        <dbReference type="Proteomes" id="UP000252100"/>
    </source>
</evidence>
<evidence type="ECO:0000313" key="3">
    <source>
        <dbReference type="EMBL" id="AXF55268.1"/>
    </source>
</evidence>
<dbReference type="Pfam" id="PF01970">
    <property type="entry name" value="TctA"/>
    <property type="match status" value="1"/>
</dbReference>
<dbReference type="OrthoDB" id="9781349at2"/>
<feature type="transmembrane region" description="Helical" evidence="1">
    <location>
        <begin position="463"/>
        <end position="488"/>
    </location>
</feature>
<evidence type="ECO:0000256" key="1">
    <source>
        <dbReference type="SAM" id="Phobius"/>
    </source>
</evidence>
<reference evidence="3 4" key="1">
    <citation type="journal article" date="2018" name="J. Microbiol.">
        <title>Salicibibacter kimchii gen. nov., sp. nov., a moderately halophilic and alkalitolerant bacterium in the family Bacillaceae, isolated from kimchi.</title>
        <authorList>
            <person name="Jang J.Y."/>
            <person name="Oh Y.J."/>
            <person name="Lim S.K."/>
            <person name="Park H.K."/>
            <person name="Lee C."/>
            <person name="Kim J.Y."/>
            <person name="Lee M.A."/>
            <person name="Choi H.J."/>
        </authorList>
    </citation>
    <scope>NUCLEOTIDE SEQUENCE [LARGE SCALE GENOMIC DNA]</scope>
    <source>
        <strain evidence="3 4">NKC1-1</strain>
    </source>
</reference>
<keyword evidence="1" id="KW-0812">Transmembrane</keyword>
<dbReference type="EMBL" id="CP031092">
    <property type="protein sequence ID" value="AXF55268.1"/>
    <property type="molecule type" value="Genomic_DNA"/>
</dbReference>
<gene>
    <name evidence="3" type="ORF">DT065_04030</name>
</gene>
<proteinExistence type="predicted"/>